<keyword evidence="3" id="KW-1185">Reference proteome</keyword>
<dbReference type="AlphaFoldDB" id="A0A4Q2EDM3"/>
<dbReference type="RefSeq" id="WP_129459277.1">
    <property type="nucleotide sequence ID" value="NZ_PPCV01000007.1"/>
</dbReference>
<evidence type="ECO:0000313" key="3">
    <source>
        <dbReference type="Proteomes" id="UP000290624"/>
    </source>
</evidence>
<organism evidence="2 3">
    <name type="scientific">Propioniciclava flava</name>
    <dbReference type="NCBI Taxonomy" id="2072026"/>
    <lineage>
        <taxon>Bacteria</taxon>
        <taxon>Bacillati</taxon>
        <taxon>Actinomycetota</taxon>
        <taxon>Actinomycetes</taxon>
        <taxon>Propionibacteriales</taxon>
        <taxon>Propionibacteriaceae</taxon>
        <taxon>Propioniciclava</taxon>
    </lineage>
</organism>
<dbReference type="OrthoDB" id="3729032at2"/>
<protein>
    <submittedName>
        <fullName evidence="2">Uncharacterized protein</fullName>
    </submittedName>
</protein>
<dbReference type="Pfam" id="PF20184">
    <property type="entry name" value="DUF6547"/>
    <property type="match status" value="1"/>
</dbReference>
<feature type="region of interest" description="Disordered" evidence="1">
    <location>
        <begin position="99"/>
        <end position="121"/>
    </location>
</feature>
<dbReference type="Proteomes" id="UP000290624">
    <property type="component" value="Unassembled WGS sequence"/>
</dbReference>
<sequence>MIEHDSRWLYRQMIDAMVVACLQGPGQVSAERIRIGVWNPNADVDTDPDQVAMNGLLSSLEESHRQALSALFAEEFASGIFNALTVLTAAHLEPFHEGYEGDPSDDFLGRIDGSPWPGDAR</sequence>
<comment type="caution">
    <text evidence="2">The sequence shown here is derived from an EMBL/GenBank/DDBJ whole genome shotgun (WGS) entry which is preliminary data.</text>
</comment>
<accession>A0A4Q2EDM3</accession>
<dbReference type="InterPro" id="IPR046677">
    <property type="entry name" value="DUF6547"/>
</dbReference>
<proteinExistence type="predicted"/>
<name>A0A4Q2EDM3_9ACTN</name>
<evidence type="ECO:0000313" key="2">
    <source>
        <dbReference type="EMBL" id="RXW31670.1"/>
    </source>
</evidence>
<gene>
    <name evidence="2" type="ORF">C1706_10965</name>
</gene>
<reference evidence="2 3" key="1">
    <citation type="submission" date="2018-01" db="EMBL/GenBank/DDBJ databases">
        <title>Lactibacter flavus gen. nov., sp. nov., a novel bacterium of the family Propionibacteriaceae isolated from raw milk and dairy products.</title>
        <authorList>
            <person name="Wenning M."/>
            <person name="Breitenwieser F."/>
            <person name="Huptas C."/>
            <person name="von Neubeck M."/>
            <person name="Busse H.-J."/>
            <person name="Scherer S."/>
        </authorList>
    </citation>
    <scope>NUCLEOTIDE SEQUENCE [LARGE SCALE GENOMIC DNA]</scope>
    <source>
        <strain evidence="2 3">VG341</strain>
    </source>
</reference>
<evidence type="ECO:0000256" key="1">
    <source>
        <dbReference type="SAM" id="MobiDB-lite"/>
    </source>
</evidence>
<dbReference type="EMBL" id="PPCV01000007">
    <property type="protein sequence ID" value="RXW31670.1"/>
    <property type="molecule type" value="Genomic_DNA"/>
</dbReference>